<name>A0A7N0UT90_KALFE</name>
<dbReference type="Gene3D" id="1.25.40.10">
    <property type="entry name" value="Tetratricopeptide repeat domain"/>
    <property type="match status" value="1"/>
</dbReference>
<protein>
    <recommendedName>
        <fullName evidence="6">Pentatricopeptide repeat-containing protein</fullName>
    </recommendedName>
</protein>
<dbReference type="InterPro" id="IPR011990">
    <property type="entry name" value="TPR-like_helical_dom_sf"/>
</dbReference>
<evidence type="ECO:0000313" key="4">
    <source>
        <dbReference type="EnsemblPlants" id="Kaladp0083s0018.1.v1.1"/>
    </source>
</evidence>
<dbReference type="OMA" id="HEFASMK"/>
<keyword evidence="2" id="KW-0677">Repeat</keyword>
<reference evidence="4" key="1">
    <citation type="submission" date="2021-01" db="UniProtKB">
        <authorList>
            <consortium name="EnsemblPlants"/>
        </authorList>
    </citation>
    <scope>IDENTIFICATION</scope>
</reference>
<dbReference type="EnsemblPlants" id="Kaladp0083s0018.1.v1.1">
    <property type="protein sequence ID" value="Kaladp0083s0018.1.v1.1"/>
    <property type="gene ID" value="Kaladp0083s0018.v1.1"/>
</dbReference>
<dbReference type="PANTHER" id="PTHR47447:SF28">
    <property type="entry name" value="PENTACOTRIPEPTIDE-REPEAT REGION OF PRORP DOMAIN-CONTAINING PROTEIN"/>
    <property type="match status" value="1"/>
</dbReference>
<evidence type="ECO:0000256" key="2">
    <source>
        <dbReference type="ARBA" id="ARBA00022737"/>
    </source>
</evidence>
<evidence type="ECO:0008006" key="6">
    <source>
        <dbReference type="Google" id="ProtNLM"/>
    </source>
</evidence>
<organism evidence="4 5">
    <name type="scientific">Kalanchoe fedtschenkoi</name>
    <name type="common">Lavender scallops</name>
    <name type="synonym">South American air plant</name>
    <dbReference type="NCBI Taxonomy" id="63787"/>
    <lineage>
        <taxon>Eukaryota</taxon>
        <taxon>Viridiplantae</taxon>
        <taxon>Streptophyta</taxon>
        <taxon>Embryophyta</taxon>
        <taxon>Tracheophyta</taxon>
        <taxon>Spermatophyta</taxon>
        <taxon>Magnoliopsida</taxon>
        <taxon>eudicotyledons</taxon>
        <taxon>Gunneridae</taxon>
        <taxon>Pentapetalae</taxon>
        <taxon>Saxifragales</taxon>
        <taxon>Crassulaceae</taxon>
        <taxon>Kalanchoe</taxon>
    </lineage>
</organism>
<sequence length="411" mass="46031">MTAASGCLRRVVHRLGQAVNGYGKANKFAPFKDIGGPWSRLIHSFRVEESWVLGSRRCRFIKHTLSISVEVLFVTPRFANLNYSTGTQEFLSAPDFISEEEVTDEALNKLLSAIKTDPNAFRDIGSTYAVKLCKAGSFTALGRLLQALRERRIILSPKVYNVLLLAAGEANDADLLLQTLKDMLVSDSLDSTSYASIAKTFMKTTDSMPLVQFVQDVADLTPTTGVTVLNRIIYSLAGCGQVDKALLIYDNMKSLKRCKPDLITYNTVLGILGRTGHVDEMLREFSCIKENGIYPDLVSYNTLINSLKKVGRLDLCLKYLKEMTESGLKADLRTYTALIESFGRLGNVEESVMLFDEMKVSGIRPSIYVYRSLIDNLKKAGKVEVAVKYLEEMKSRYEYLVGPKDFKRKNR</sequence>
<feature type="repeat" description="PPR" evidence="3">
    <location>
        <begin position="331"/>
        <end position="365"/>
    </location>
</feature>
<feature type="repeat" description="PPR" evidence="3">
    <location>
        <begin position="261"/>
        <end position="295"/>
    </location>
</feature>
<dbReference type="Pfam" id="PF13812">
    <property type="entry name" value="PPR_3"/>
    <property type="match status" value="2"/>
</dbReference>
<dbReference type="NCBIfam" id="TIGR00756">
    <property type="entry name" value="PPR"/>
    <property type="match status" value="4"/>
</dbReference>
<keyword evidence="5" id="KW-1185">Reference proteome</keyword>
<dbReference type="Gramene" id="Kaladp0083s0018.1.v1.1">
    <property type="protein sequence ID" value="Kaladp0083s0018.1.v1.1"/>
    <property type="gene ID" value="Kaladp0083s0018.v1.1"/>
</dbReference>
<dbReference type="AlphaFoldDB" id="A0A7N0UT90"/>
<proteinExistence type="inferred from homology"/>
<feature type="repeat" description="PPR" evidence="3">
    <location>
        <begin position="366"/>
        <end position="396"/>
    </location>
</feature>
<dbReference type="Pfam" id="PF13041">
    <property type="entry name" value="PPR_2"/>
    <property type="match status" value="1"/>
</dbReference>
<evidence type="ECO:0000256" key="3">
    <source>
        <dbReference type="PROSITE-ProRule" id="PRU00708"/>
    </source>
</evidence>
<accession>A0A7N0UT90</accession>
<evidence type="ECO:0000256" key="1">
    <source>
        <dbReference type="ARBA" id="ARBA00007626"/>
    </source>
</evidence>
<dbReference type="PANTHER" id="PTHR47447">
    <property type="entry name" value="OS03G0856100 PROTEIN"/>
    <property type="match status" value="1"/>
</dbReference>
<dbReference type="PROSITE" id="PS51375">
    <property type="entry name" value="PPR"/>
    <property type="match status" value="4"/>
</dbReference>
<dbReference type="Proteomes" id="UP000594263">
    <property type="component" value="Unplaced"/>
</dbReference>
<comment type="similarity">
    <text evidence="1">Belongs to the PPR family. P subfamily.</text>
</comment>
<evidence type="ECO:0000313" key="5">
    <source>
        <dbReference type="Proteomes" id="UP000594263"/>
    </source>
</evidence>
<dbReference type="InterPro" id="IPR002885">
    <property type="entry name" value="PPR_rpt"/>
</dbReference>
<feature type="repeat" description="PPR" evidence="3">
    <location>
        <begin position="296"/>
        <end position="330"/>
    </location>
</feature>